<dbReference type="Gene3D" id="1.10.540.10">
    <property type="entry name" value="Acyl-CoA dehydrogenase/oxidase, N-terminal domain"/>
    <property type="match status" value="1"/>
</dbReference>
<feature type="region of interest" description="Disordered" evidence="1">
    <location>
        <begin position="1"/>
        <end position="24"/>
    </location>
</feature>
<name>A0ABV4TWJ7_9GAMM</name>
<dbReference type="Gene3D" id="2.40.110.10">
    <property type="entry name" value="Butyryl-CoA Dehydrogenase, subunit A, domain 2"/>
    <property type="match status" value="1"/>
</dbReference>
<dbReference type="InterPro" id="IPR009100">
    <property type="entry name" value="AcylCoA_DH/oxidase_NM_dom_sf"/>
</dbReference>
<gene>
    <name evidence="2" type="ORF">ACERLL_12345</name>
</gene>
<accession>A0ABV4TWJ7</accession>
<dbReference type="PANTHER" id="PTHR43884">
    <property type="entry name" value="ACYL-COA DEHYDROGENASE"/>
    <property type="match status" value="1"/>
</dbReference>
<dbReference type="Proteomes" id="UP001575181">
    <property type="component" value="Unassembled WGS sequence"/>
</dbReference>
<dbReference type="InterPro" id="IPR037069">
    <property type="entry name" value="AcylCoA_DH/ox_N_sf"/>
</dbReference>
<evidence type="ECO:0000256" key="1">
    <source>
        <dbReference type="SAM" id="MobiDB-lite"/>
    </source>
</evidence>
<dbReference type="PANTHER" id="PTHR43884:SF12">
    <property type="entry name" value="ISOVALERYL-COA DEHYDROGENASE, MITOCHONDRIAL-RELATED"/>
    <property type="match status" value="1"/>
</dbReference>
<dbReference type="RefSeq" id="WP_373656397.1">
    <property type="nucleotide sequence ID" value="NZ_JBGUAW010000008.1"/>
</dbReference>
<sequence>MTDVTEVRTGSAGPKVAGESGPEGPGLLPAVNTVVADVLRPQTVAIDCAGRYPGDVMQALGKAGAFTPHLASQNPVGEMDLRGSIEAMTAVSAECLSTGFLTWCQDTCAWYVENTDNARLKAAMAGPLARGEVMGGTGLSNPMKYFSGIEPLRLSAVEEPGGFRINGLLPWVSNLGEDHYFGAVFRVEGPEPREVMAIIPCRTEGLTLSQNTEFAALEGTATLACRFDDVFLPRFWVLADPVGPFLQRVQPGFVLLQMGMGLGMVQGCIELMREVEPRLAHVNCYLEDRPDELAEEAEDLQAATAALARDGHRVDPEFMREVLQLRLAGGELALRAAHSAMLHTGASGYQAKSAAQRKLREAYFVAIVTPAIKHLRKEIAERLSARQQEAAA</sequence>
<keyword evidence="3" id="KW-1185">Reference proteome</keyword>
<dbReference type="Gene3D" id="1.20.140.10">
    <property type="entry name" value="Butyryl-CoA Dehydrogenase, subunit A, domain 3"/>
    <property type="match status" value="1"/>
</dbReference>
<dbReference type="SUPFAM" id="SSF56645">
    <property type="entry name" value="Acyl-CoA dehydrogenase NM domain-like"/>
    <property type="match status" value="1"/>
</dbReference>
<organism evidence="2 3">
    <name type="scientific">Thiohalorhabdus methylotrophus</name>
    <dbReference type="NCBI Taxonomy" id="3242694"/>
    <lineage>
        <taxon>Bacteria</taxon>
        <taxon>Pseudomonadati</taxon>
        <taxon>Pseudomonadota</taxon>
        <taxon>Gammaproteobacteria</taxon>
        <taxon>Thiohalorhabdales</taxon>
        <taxon>Thiohalorhabdaceae</taxon>
        <taxon>Thiohalorhabdus</taxon>
    </lineage>
</organism>
<evidence type="ECO:0000313" key="2">
    <source>
        <dbReference type="EMBL" id="MFA9461613.1"/>
    </source>
</evidence>
<evidence type="ECO:0000313" key="3">
    <source>
        <dbReference type="Proteomes" id="UP001575181"/>
    </source>
</evidence>
<dbReference type="SUPFAM" id="SSF47203">
    <property type="entry name" value="Acyl-CoA dehydrogenase C-terminal domain-like"/>
    <property type="match status" value="1"/>
</dbReference>
<dbReference type="EMBL" id="JBGUAW010000008">
    <property type="protein sequence ID" value="MFA9461613.1"/>
    <property type="molecule type" value="Genomic_DNA"/>
</dbReference>
<comment type="caution">
    <text evidence="2">The sequence shown here is derived from an EMBL/GenBank/DDBJ whole genome shotgun (WGS) entry which is preliminary data.</text>
</comment>
<protein>
    <submittedName>
        <fullName evidence="2">Acyl-CoA dehydrogenase</fullName>
    </submittedName>
</protein>
<dbReference type="InterPro" id="IPR046373">
    <property type="entry name" value="Acyl-CoA_Oxase/DH_mid-dom_sf"/>
</dbReference>
<proteinExistence type="predicted"/>
<dbReference type="InterPro" id="IPR036250">
    <property type="entry name" value="AcylCo_DH-like_C"/>
</dbReference>
<reference evidence="2 3" key="1">
    <citation type="submission" date="2024-08" db="EMBL/GenBank/DDBJ databases">
        <title>Whole-genome sequencing of halo(alkali)philic microorganisms from hypersaline lakes.</title>
        <authorList>
            <person name="Sorokin D.Y."/>
            <person name="Merkel A.Y."/>
            <person name="Messina E."/>
            <person name="Yakimov M."/>
        </authorList>
    </citation>
    <scope>NUCLEOTIDE SEQUENCE [LARGE SCALE GENOMIC DNA]</scope>
    <source>
        <strain evidence="2 3">Cl-TMA</strain>
    </source>
</reference>